<keyword evidence="5" id="KW-0547">Nucleotide-binding</keyword>
<evidence type="ECO:0000256" key="5">
    <source>
        <dbReference type="ARBA" id="ARBA00022741"/>
    </source>
</evidence>
<dbReference type="InterPro" id="IPR011495">
    <property type="entry name" value="Sig_transdc_His_kin_sub2_dim/P"/>
</dbReference>
<keyword evidence="7" id="KW-0067">ATP-binding</keyword>
<evidence type="ECO:0000256" key="7">
    <source>
        <dbReference type="ARBA" id="ARBA00022840"/>
    </source>
</evidence>
<reference evidence="9 10" key="1">
    <citation type="submission" date="2017-10" db="EMBL/GenBank/DDBJ databases">
        <title>Sphingobium yanoikuyae S72.</title>
        <authorList>
            <person name="Sanchez E."/>
            <person name="Bustos P."/>
            <person name="Mendoza P."/>
            <person name="Guo X."/>
            <person name="Mendoza A."/>
        </authorList>
    </citation>
    <scope>NUCLEOTIDE SEQUENCE [LARGE SCALE GENOMIC DNA]</scope>
    <source>
        <strain evidence="9 10">S72</strain>
    </source>
</reference>
<dbReference type="Pfam" id="PF07568">
    <property type="entry name" value="HisKA_2"/>
    <property type="match status" value="1"/>
</dbReference>
<evidence type="ECO:0000256" key="4">
    <source>
        <dbReference type="ARBA" id="ARBA00022679"/>
    </source>
</evidence>
<evidence type="ECO:0000256" key="2">
    <source>
        <dbReference type="ARBA" id="ARBA00012438"/>
    </source>
</evidence>
<evidence type="ECO:0000313" key="10">
    <source>
        <dbReference type="Proteomes" id="UP000219422"/>
    </source>
</evidence>
<dbReference type="GO" id="GO:0005524">
    <property type="term" value="F:ATP binding"/>
    <property type="evidence" value="ECO:0007669"/>
    <property type="project" value="UniProtKB-KW"/>
</dbReference>
<keyword evidence="6" id="KW-0418">Kinase</keyword>
<proteinExistence type="predicted"/>
<dbReference type="GeneID" id="57776775"/>
<dbReference type="EMBL" id="CP023741">
    <property type="protein sequence ID" value="ATI79958.1"/>
    <property type="molecule type" value="Genomic_DNA"/>
</dbReference>
<accession>A0A291MYH3</accession>
<name>A0A291MYH3_SPHYA</name>
<dbReference type="PANTHER" id="PTHR41523">
    <property type="entry name" value="TWO-COMPONENT SYSTEM SENSOR PROTEIN"/>
    <property type="match status" value="1"/>
</dbReference>
<feature type="domain" description="Signal transduction histidine kinase subgroup 2 dimerisation and phosphoacceptor" evidence="8">
    <location>
        <begin position="26"/>
        <end position="99"/>
    </location>
</feature>
<evidence type="ECO:0000259" key="8">
    <source>
        <dbReference type="Pfam" id="PF07568"/>
    </source>
</evidence>
<keyword evidence="4" id="KW-0808">Transferase</keyword>
<dbReference type="Proteomes" id="UP000219422">
    <property type="component" value="Chromosome"/>
</dbReference>
<dbReference type="Gene3D" id="3.30.565.10">
    <property type="entry name" value="Histidine kinase-like ATPase, C-terminal domain"/>
    <property type="match status" value="1"/>
</dbReference>
<dbReference type="GO" id="GO:0004673">
    <property type="term" value="F:protein histidine kinase activity"/>
    <property type="evidence" value="ECO:0007669"/>
    <property type="project" value="UniProtKB-EC"/>
</dbReference>
<protein>
    <recommendedName>
        <fullName evidence="2">histidine kinase</fullName>
        <ecNumber evidence="2">2.7.13.3</ecNumber>
    </recommendedName>
</protein>
<evidence type="ECO:0000313" key="9">
    <source>
        <dbReference type="EMBL" id="ATI79958.1"/>
    </source>
</evidence>
<dbReference type="InterPro" id="IPR036890">
    <property type="entry name" value="HATPase_C_sf"/>
</dbReference>
<sequence>MMMAGHDMPPQIAVLPPLVVPNAADEANHRLANQLQMLSALISAEARSILDPEGKAVLDRTQQRLAAIGCIHRHLYMTDRSQIDLGVYLEDLGEQLAQSCPAHHAIIVDAHSVPISSDVAGSFGILTTELVMNACKHGYGLEEPGVVTVSLRRLPEGIHEFSVEDHGRGSQPGCKRDGLGSRLIEATVRKLQACAVLENLRPGTRFRMILPF</sequence>
<comment type="catalytic activity">
    <reaction evidence="1">
        <text>ATP + protein L-histidine = ADP + protein N-phospho-L-histidine.</text>
        <dbReference type="EC" id="2.7.13.3"/>
    </reaction>
</comment>
<evidence type="ECO:0000256" key="3">
    <source>
        <dbReference type="ARBA" id="ARBA00022553"/>
    </source>
</evidence>
<dbReference type="KEGG" id="sya:A6768_08000"/>
<dbReference type="AlphaFoldDB" id="A0A291MYH3"/>
<organism evidence="9 10">
    <name type="scientific">Sphingobium yanoikuyae</name>
    <name type="common">Sphingomonas yanoikuyae</name>
    <dbReference type="NCBI Taxonomy" id="13690"/>
    <lineage>
        <taxon>Bacteria</taxon>
        <taxon>Pseudomonadati</taxon>
        <taxon>Pseudomonadota</taxon>
        <taxon>Alphaproteobacteria</taxon>
        <taxon>Sphingomonadales</taxon>
        <taxon>Sphingomonadaceae</taxon>
        <taxon>Sphingobium</taxon>
    </lineage>
</organism>
<dbReference type="PANTHER" id="PTHR41523:SF8">
    <property type="entry name" value="ETHYLENE RESPONSE SENSOR PROTEIN"/>
    <property type="match status" value="1"/>
</dbReference>
<dbReference type="SUPFAM" id="SSF55874">
    <property type="entry name" value="ATPase domain of HSP90 chaperone/DNA topoisomerase II/histidine kinase"/>
    <property type="match status" value="1"/>
</dbReference>
<keyword evidence="3" id="KW-0597">Phosphoprotein</keyword>
<dbReference type="RefSeq" id="WP_097383210.1">
    <property type="nucleotide sequence ID" value="NZ_CP023741.1"/>
</dbReference>
<dbReference type="EC" id="2.7.13.3" evidence="2"/>
<evidence type="ECO:0000256" key="6">
    <source>
        <dbReference type="ARBA" id="ARBA00022777"/>
    </source>
</evidence>
<evidence type="ECO:0000256" key="1">
    <source>
        <dbReference type="ARBA" id="ARBA00000085"/>
    </source>
</evidence>
<gene>
    <name evidence="9" type="ORF">A6768_08000</name>
</gene>